<protein>
    <submittedName>
        <fullName evidence="1">Transcriptional regulator, TetR family</fullName>
    </submittedName>
</protein>
<proteinExistence type="predicted"/>
<name>W1WBH9_9ZZZZ</name>
<feature type="non-terminal residue" evidence="1">
    <location>
        <position position="1"/>
    </location>
</feature>
<dbReference type="EMBL" id="AZMM01019054">
    <property type="protein sequence ID" value="ETJ15518.1"/>
    <property type="molecule type" value="Genomic_DNA"/>
</dbReference>
<sequence length="37" mass="4200">AVLANSPIGRDFDNKAIQTNIEHILDVYIKGERSWKS</sequence>
<evidence type="ECO:0000313" key="1">
    <source>
        <dbReference type="EMBL" id="ETJ15518.1"/>
    </source>
</evidence>
<gene>
    <name evidence="1" type="ORF">Q604_UNBc4C00273G0001</name>
</gene>
<dbReference type="AlphaFoldDB" id="W1WBH9"/>
<accession>W1WBH9</accession>
<reference evidence="1" key="1">
    <citation type="submission" date="2013-12" db="EMBL/GenBank/DDBJ databases">
        <title>A Varibaculum cambriense genome reconstructed from a premature infant gut community with otherwise low bacterial novelty that shifts toward anaerobic metabolism during the third week of life.</title>
        <authorList>
            <person name="Brown C.T."/>
            <person name="Sharon I."/>
            <person name="Thomas B.C."/>
            <person name="Castelle C.J."/>
            <person name="Morowitz M.J."/>
            <person name="Banfield J.F."/>
        </authorList>
    </citation>
    <scope>NUCLEOTIDE SEQUENCE</scope>
</reference>
<comment type="caution">
    <text evidence="1">The sequence shown here is derived from an EMBL/GenBank/DDBJ whole genome shotgun (WGS) entry which is preliminary data.</text>
</comment>
<organism evidence="1">
    <name type="scientific">human gut metagenome</name>
    <dbReference type="NCBI Taxonomy" id="408170"/>
    <lineage>
        <taxon>unclassified sequences</taxon>
        <taxon>metagenomes</taxon>
        <taxon>organismal metagenomes</taxon>
    </lineage>
</organism>